<organism evidence="1 2">
    <name type="scientific">Candidatus Scybalomonas excrementavium</name>
    <dbReference type="NCBI Taxonomy" id="2840943"/>
    <lineage>
        <taxon>Bacteria</taxon>
        <taxon>Bacillati</taxon>
        <taxon>Bacillota</taxon>
        <taxon>Clostridia</taxon>
        <taxon>Lachnospirales</taxon>
        <taxon>Lachnospiraceae</taxon>
        <taxon>Lachnospiraceae incertae sedis</taxon>
        <taxon>Candidatus Scybalomonas</taxon>
    </lineage>
</organism>
<dbReference type="Proteomes" id="UP000823618">
    <property type="component" value="Unassembled WGS sequence"/>
</dbReference>
<dbReference type="AlphaFoldDB" id="A0A9D9N8C3"/>
<dbReference type="EMBL" id="JADIML010000243">
    <property type="protein sequence ID" value="MBO8463997.1"/>
    <property type="molecule type" value="Genomic_DNA"/>
</dbReference>
<accession>A0A9D9N8C3</accession>
<sequence>MDKKANKKYQDTVFVDLFGREEYAVELVNALCGTVYKKEDIMNVTLKQLLFCERYNDLAFLTRDNRLIVLIKHQATINPNMPVRMLLYIAEEYNKFLRGEFGNESYNVYGRKIVKLPTPEFFVIYTGEEERPAVEILRLSDSFSTKAPIEVEVTCYNISKELEIKEKSSSLSGYSTLLQGIKGFKRQGYDLAQAIQKAVKVCMEHGVLTEYLVRHESEVSDMLFQEYTVEDVRRMYMEAAAEEGWEKGLAKGLAEGRAEGLTKGRVEGLAKGRAEGLAEGLAEGRVEGLAEGLAEGRREEFHLTETIFKMLKEGKDVETIANLCGVDRKEVERITELAKILAN</sequence>
<evidence type="ECO:0000313" key="1">
    <source>
        <dbReference type="EMBL" id="MBO8463997.1"/>
    </source>
</evidence>
<reference evidence="1" key="2">
    <citation type="journal article" date="2021" name="PeerJ">
        <title>Extensive microbial diversity within the chicken gut microbiome revealed by metagenomics and culture.</title>
        <authorList>
            <person name="Gilroy R."/>
            <person name="Ravi A."/>
            <person name="Getino M."/>
            <person name="Pursley I."/>
            <person name="Horton D.L."/>
            <person name="Alikhan N.F."/>
            <person name="Baker D."/>
            <person name="Gharbi K."/>
            <person name="Hall N."/>
            <person name="Watson M."/>
            <person name="Adriaenssens E.M."/>
            <person name="Foster-Nyarko E."/>
            <person name="Jarju S."/>
            <person name="Secka A."/>
            <person name="Antonio M."/>
            <person name="Oren A."/>
            <person name="Chaudhuri R.R."/>
            <person name="La Ragione R."/>
            <person name="Hildebrand F."/>
            <person name="Pallen M.J."/>
        </authorList>
    </citation>
    <scope>NUCLEOTIDE SEQUENCE</scope>
    <source>
        <strain evidence="1">E3-2379</strain>
    </source>
</reference>
<gene>
    <name evidence="1" type="ORF">IAC13_08710</name>
</gene>
<proteinExistence type="predicted"/>
<comment type="caution">
    <text evidence="1">The sequence shown here is derived from an EMBL/GenBank/DDBJ whole genome shotgun (WGS) entry which is preliminary data.</text>
</comment>
<evidence type="ECO:0008006" key="3">
    <source>
        <dbReference type="Google" id="ProtNLM"/>
    </source>
</evidence>
<evidence type="ECO:0000313" key="2">
    <source>
        <dbReference type="Proteomes" id="UP000823618"/>
    </source>
</evidence>
<name>A0A9D9N8C3_9FIRM</name>
<protein>
    <recommendedName>
        <fullName evidence="3">Transposase (putative) YhgA-like domain-containing protein</fullName>
    </recommendedName>
</protein>
<reference evidence="1" key="1">
    <citation type="submission" date="2020-10" db="EMBL/GenBank/DDBJ databases">
        <authorList>
            <person name="Gilroy R."/>
        </authorList>
    </citation>
    <scope>NUCLEOTIDE SEQUENCE</scope>
    <source>
        <strain evidence="1">E3-2379</strain>
    </source>
</reference>